<dbReference type="InterPro" id="IPR017853">
    <property type="entry name" value="GH"/>
</dbReference>
<keyword evidence="3 9" id="KW-0326">Glycosidase</keyword>
<feature type="signal peptide" evidence="5">
    <location>
        <begin position="1"/>
        <end position="25"/>
    </location>
</feature>
<dbReference type="InterPro" id="IPR008979">
    <property type="entry name" value="Galactose-bd-like_sf"/>
</dbReference>
<dbReference type="InterPro" id="IPR048912">
    <property type="entry name" value="BetaGal1-like_ABD1"/>
</dbReference>
<organism evidence="9 10">
    <name type="scientific">Luteibacter jiangsuensis</name>
    <dbReference type="NCBI Taxonomy" id="637577"/>
    <lineage>
        <taxon>Bacteria</taxon>
        <taxon>Pseudomonadati</taxon>
        <taxon>Pseudomonadota</taxon>
        <taxon>Gammaproteobacteria</taxon>
        <taxon>Lysobacterales</taxon>
        <taxon>Rhodanobacteraceae</taxon>
        <taxon>Luteibacter</taxon>
    </lineage>
</organism>
<dbReference type="Gene3D" id="2.60.120.260">
    <property type="entry name" value="Galactose-binding domain-like"/>
    <property type="match status" value="2"/>
</dbReference>
<dbReference type="Proteomes" id="UP001237737">
    <property type="component" value="Unassembled WGS sequence"/>
</dbReference>
<dbReference type="PIRSF" id="PIRSF006336">
    <property type="entry name" value="B-gal"/>
    <property type="match status" value="1"/>
</dbReference>
<keyword evidence="10" id="KW-1185">Reference proteome</keyword>
<evidence type="ECO:0000256" key="2">
    <source>
        <dbReference type="ARBA" id="ARBA00022801"/>
    </source>
</evidence>
<protein>
    <submittedName>
        <fullName evidence="9">Beta-galactosidase</fullName>
        <ecNumber evidence="9">3.2.1.23</ecNumber>
    </submittedName>
</protein>
<evidence type="ECO:0000259" key="6">
    <source>
        <dbReference type="Pfam" id="PF01301"/>
    </source>
</evidence>
<evidence type="ECO:0000313" key="10">
    <source>
        <dbReference type="Proteomes" id="UP001237737"/>
    </source>
</evidence>
<dbReference type="GO" id="GO:0004565">
    <property type="term" value="F:beta-galactosidase activity"/>
    <property type="evidence" value="ECO:0007669"/>
    <property type="project" value="UniProtKB-EC"/>
</dbReference>
<dbReference type="Pfam" id="PF21467">
    <property type="entry name" value="BetaGal_gal-bd"/>
    <property type="match status" value="1"/>
</dbReference>
<dbReference type="RefSeq" id="WP_306850369.1">
    <property type="nucleotide sequence ID" value="NZ_JAUSSK010000003.1"/>
</dbReference>
<evidence type="ECO:0000259" key="7">
    <source>
        <dbReference type="Pfam" id="PF21317"/>
    </source>
</evidence>
<evidence type="ECO:0000256" key="3">
    <source>
        <dbReference type="ARBA" id="ARBA00023295"/>
    </source>
</evidence>
<evidence type="ECO:0000256" key="1">
    <source>
        <dbReference type="ARBA" id="ARBA00009809"/>
    </source>
</evidence>
<dbReference type="InterPro" id="IPR048913">
    <property type="entry name" value="BetaGal_gal-bd"/>
</dbReference>
<comment type="caution">
    <text evidence="9">The sequence shown here is derived from an EMBL/GenBank/DDBJ whole genome shotgun (WGS) entry which is preliminary data.</text>
</comment>
<keyword evidence="5" id="KW-0732">Signal</keyword>
<dbReference type="EMBL" id="JAUSSK010000003">
    <property type="protein sequence ID" value="MDQ0010283.1"/>
    <property type="molecule type" value="Genomic_DNA"/>
</dbReference>
<sequence length="613" mass="67618">MKYPTLARLAIALAMCGGMASTASANPPVSVSGPHFMREGKPYQIISGDMHFQRVPREYWTDRLRKARAMGLNTITTYVFWNLLEPEPGRFDFRGGNDVVAFVKAAQAEGLNVILRPGPYICGEWDAGGYPAWLFADPSVRVRSLDPRFLAAADRYLRRLGQELAPLMASRGGPIVATELENEYGSYNDDKVYLGHIRAMLEHAGLADDLLLTYDGPDLLAHGTLPDVTAVIDFSPGEAKKSFEMLERFRPGSPRMAGEYWAGWFDQWGGKHAATDAKQQGDELAWMLKNGYSVNVYLVHGGTSFGFMNGANFQGGPADHYAPQTTSYDYDAALDEAGRPTPKFTRFRDIIAKATGVTPPPLPPSAPVRALPAFTLGESASLWDNLPAPQASDLPKPMEAYGQAYGYTLYRTTVRGPFHGSLYLGDVRDYAAVYLDRQPRGTVERRLKQVAVDIDMAAGEHTLDILVENSGRVNYGPHLEDGRAGLVDPVMLGETILHGWQVFPLPMSSPDTLRGWTTGEVEGPAFHRGTVTVDTPADTFLDVRAFGKGFAWLNGVNLGRIWSIGPQHDLYAPAPWFRHGVNQVVVFDFDTRHQPVMRGVDRRLWSDPPKTTP</sequence>
<dbReference type="Pfam" id="PF01301">
    <property type="entry name" value="Glyco_hydro_35"/>
    <property type="match status" value="1"/>
</dbReference>
<reference evidence="9 10" key="1">
    <citation type="submission" date="2023-07" db="EMBL/GenBank/DDBJ databases">
        <title>Sorghum-associated microbial communities from plants grown in Nebraska, USA.</title>
        <authorList>
            <person name="Schachtman D."/>
        </authorList>
    </citation>
    <scope>NUCLEOTIDE SEQUENCE [LARGE SCALE GENOMIC DNA]</scope>
    <source>
        <strain evidence="9 10">CC60</strain>
    </source>
</reference>
<proteinExistence type="inferred from homology"/>
<dbReference type="EC" id="3.2.1.23" evidence="9"/>
<feature type="domain" description="Glycoside hydrolase 35 catalytic" evidence="6">
    <location>
        <begin position="36"/>
        <end position="352"/>
    </location>
</feature>
<evidence type="ECO:0000256" key="5">
    <source>
        <dbReference type="SAM" id="SignalP"/>
    </source>
</evidence>
<dbReference type="PRINTS" id="PR00742">
    <property type="entry name" value="GLHYDRLASE35"/>
</dbReference>
<dbReference type="Pfam" id="PF21317">
    <property type="entry name" value="BetaGal_ABD_1"/>
    <property type="match status" value="1"/>
</dbReference>
<dbReference type="SUPFAM" id="SSF49785">
    <property type="entry name" value="Galactose-binding domain-like"/>
    <property type="match status" value="1"/>
</dbReference>
<evidence type="ECO:0000313" key="9">
    <source>
        <dbReference type="EMBL" id="MDQ0010283.1"/>
    </source>
</evidence>
<evidence type="ECO:0000259" key="8">
    <source>
        <dbReference type="Pfam" id="PF21467"/>
    </source>
</evidence>
<comment type="similarity">
    <text evidence="1 4">Belongs to the glycosyl hydrolase 35 family.</text>
</comment>
<keyword evidence="2 9" id="KW-0378">Hydrolase</keyword>
<evidence type="ECO:0000256" key="4">
    <source>
        <dbReference type="RuleBase" id="RU003679"/>
    </source>
</evidence>
<name>A0ABT9T197_9GAMM</name>
<dbReference type="SUPFAM" id="SSF51445">
    <property type="entry name" value="(Trans)glycosidases"/>
    <property type="match status" value="1"/>
</dbReference>
<feature type="domain" description="Beta-galactosidase 1-like first all-beta" evidence="7">
    <location>
        <begin position="395"/>
        <end position="506"/>
    </location>
</feature>
<dbReference type="Gene3D" id="3.20.20.80">
    <property type="entry name" value="Glycosidases"/>
    <property type="match status" value="1"/>
</dbReference>
<dbReference type="InterPro" id="IPR026283">
    <property type="entry name" value="B-gal_1-like"/>
</dbReference>
<accession>A0ABT9T197</accession>
<dbReference type="InterPro" id="IPR001944">
    <property type="entry name" value="Glycoside_Hdrlase_35"/>
</dbReference>
<feature type="domain" description="Beta-galactosidase galactose-binding" evidence="8">
    <location>
        <begin position="524"/>
        <end position="582"/>
    </location>
</feature>
<dbReference type="PANTHER" id="PTHR23421">
    <property type="entry name" value="BETA-GALACTOSIDASE RELATED"/>
    <property type="match status" value="1"/>
</dbReference>
<feature type="chain" id="PRO_5045762750" evidence="5">
    <location>
        <begin position="26"/>
        <end position="613"/>
    </location>
</feature>
<gene>
    <name evidence="9" type="ORF">J2T07_002473</name>
</gene>
<dbReference type="InterPro" id="IPR031330">
    <property type="entry name" value="Gly_Hdrlase_35_cat"/>
</dbReference>